<evidence type="ECO:0000313" key="1">
    <source>
        <dbReference type="EMBL" id="KPI41160.1"/>
    </source>
</evidence>
<gene>
    <name evidence="1" type="ORF">AB675_8117</name>
</gene>
<accession>A0A0N1HVA6</accession>
<dbReference type="EMBL" id="LFJN01000010">
    <property type="protein sequence ID" value="KPI41160.1"/>
    <property type="molecule type" value="Genomic_DNA"/>
</dbReference>
<dbReference type="RefSeq" id="XP_018001123.1">
    <property type="nucleotide sequence ID" value="XM_018148538.1"/>
</dbReference>
<reference evidence="1 2" key="1">
    <citation type="submission" date="2015-06" db="EMBL/GenBank/DDBJ databases">
        <title>Draft genome of the ant-associated black yeast Phialophora attae CBS 131958.</title>
        <authorList>
            <person name="Moreno L.F."/>
            <person name="Stielow B.J."/>
            <person name="de Hoog S."/>
            <person name="Vicente V.A."/>
            <person name="Weiss V.A."/>
            <person name="de Vries M."/>
            <person name="Cruz L.M."/>
            <person name="Souza E.M."/>
        </authorList>
    </citation>
    <scope>NUCLEOTIDE SEQUENCE [LARGE SCALE GENOMIC DNA]</scope>
    <source>
        <strain evidence="1 2">CBS 131958</strain>
    </source>
</reference>
<name>A0A0N1HVA6_9EURO</name>
<organism evidence="1 2">
    <name type="scientific">Cyphellophora attinorum</name>
    <dbReference type="NCBI Taxonomy" id="1664694"/>
    <lineage>
        <taxon>Eukaryota</taxon>
        <taxon>Fungi</taxon>
        <taxon>Dikarya</taxon>
        <taxon>Ascomycota</taxon>
        <taxon>Pezizomycotina</taxon>
        <taxon>Eurotiomycetes</taxon>
        <taxon>Chaetothyriomycetidae</taxon>
        <taxon>Chaetothyriales</taxon>
        <taxon>Cyphellophoraceae</taxon>
        <taxon>Cyphellophora</taxon>
    </lineage>
</organism>
<dbReference type="PANTHER" id="PTHR38790">
    <property type="entry name" value="2EXR DOMAIN-CONTAINING PROTEIN-RELATED"/>
    <property type="match status" value="1"/>
</dbReference>
<evidence type="ECO:0000313" key="2">
    <source>
        <dbReference type="Proteomes" id="UP000038010"/>
    </source>
</evidence>
<dbReference type="GeneID" id="28740417"/>
<dbReference type="AlphaFoldDB" id="A0A0N1HVA6"/>
<dbReference type="VEuPathDB" id="FungiDB:AB675_8117"/>
<sequence>MIESYLLVVGAFGYNLIAAAADDTSHRTLDTSISSLCTVPVNDLACRALLALLLLTTTSSPSLSHFLSRFIVACRRIRNKMFLASILRDINVQEEGFVKRKRDASDIARVAQQNKKMRLCTSNAVRRQPQHVKKGITLDTLPGEIRNRIYEYVFEASEITIFYCAPDPAARKADPPIYLEPNPSDGRTIAKFRDRDNNLFAVLADKHTGYGITQVSRQLHNETRELFFHRSTFSSPDQNLTGVFCTHMPPDWKQHVRSFSGSIVGPYPKYHHILPTDASHFLNLQSVTLTAPMDEREDFHAWYSLKSLTQMSTEELKEEFLPASQQLPLSALDIHNHAAYRRRVTRAAPRYWPPTKTTSPATKCVAAHALIDTRADLNWSLRGTSG</sequence>
<dbReference type="OrthoDB" id="4133832at2759"/>
<comment type="caution">
    <text evidence="1">The sequence shown here is derived from an EMBL/GenBank/DDBJ whole genome shotgun (WGS) entry which is preliminary data.</text>
</comment>
<dbReference type="PANTHER" id="PTHR38790:SF4">
    <property type="entry name" value="2EXR DOMAIN-CONTAINING PROTEIN"/>
    <property type="match status" value="1"/>
</dbReference>
<protein>
    <submittedName>
        <fullName evidence="1">Uncharacterized protein</fullName>
    </submittedName>
</protein>
<keyword evidence="2" id="KW-1185">Reference proteome</keyword>
<proteinExistence type="predicted"/>
<dbReference type="Proteomes" id="UP000038010">
    <property type="component" value="Unassembled WGS sequence"/>
</dbReference>